<dbReference type="InterPro" id="IPR014729">
    <property type="entry name" value="Rossmann-like_a/b/a_fold"/>
</dbReference>
<feature type="domain" description="UspA" evidence="3">
    <location>
        <begin position="5"/>
        <end position="141"/>
    </location>
</feature>
<dbReference type="CDD" id="cd00293">
    <property type="entry name" value="USP-like"/>
    <property type="match status" value="1"/>
</dbReference>
<evidence type="ECO:0000256" key="1">
    <source>
        <dbReference type="ARBA" id="ARBA00008791"/>
    </source>
</evidence>
<dbReference type="InterPro" id="IPR006015">
    <property type="entry name" value="Universal_stress_UspA"/>
</dbReference>
<comment type="similarity">
    <text evidence="1">Belongs to the universal stress protein A family.</text>
</comment>
<feature type="domain" description="UspA" evidence="3">
    <location>
        <begin position="199"/>
        <end position="336"/>
    </location>
</feature>
<gene>
    <name evidence="4" type="ORF">GCM10022261_19470</name>
</gene>
<dbReference type="Gene3D" id="3.40.50.620">
    <property type="entry name" value="HUPs"/>
    <property type="match status" value="2"/>
</dbReference>
<dbReference type="InterPro" id="IPR006016">
    <property type="entry name" value="UspA"/>
</dbReference>
<dbReference type="PANTHER" id="PTHR46268:SF6">
    <property type="entry name" value="UNIVERSAL STRESS PROTEIN UP12"/>
    <property type="match status" value="1"/>
</dbReference>
<dbReference type="PANTHER" id="PTHR46268">
    <property type="entry name" value="STRESS RESPONSE PROTEIN NHAX"/>
    <property type="match status" value="1"/>
</dbReference>
<dbReference type="PRINTS" id="PR01438">
    <property type="entry name" value="UNVRSLSTRESS"/>
</dbReference>
<reference evidence="5" key="1">
    <citation type="journal article" date="2019" name="Int. J. Syst. Evol. Microbiol.">
        <title>The Global Catalogue of Microorganisms (GCM) 10K type strain sequencing project: providing services to taxonomists for standard genome sequencing and annotation.</title>
        <authorList>
            <consortium name="The Broad Institute Genomics Platform"/>
            <consortium name="The Broad Institute Genome Sequencing Center for Infectious Disease"/>
            <person name="Wu L."/>
            <person name="Ma J."/>
        </authorList>
    </citation>
    <scope>NUCLEOTIDE SEQUENCE [LARGE SCALE GENOMIC DNA]</scope>
    <source>
        <strain evidence="5">JCM 17458</strain>
    </source>
</reference>
<proteinExistence type="inferred from homology"/>
<protein>
    <submittedName>
        <fullName evidence="4">Universal stress protein</fullName>
    </submittedName>
</protein>
<accession>A0ABP8EKF7</accession>
<evidence type="ECO:0000259" key="3">
    <source>
        <dbReference type="Pfam" id="PF00582"/>
    </source>
</evidence>
<dbReference type="Pfam" id="PF00582">
    <property type="entry name" value="Usp"/>
    <property type="match status" value="2"/>
</dbReference>
<dbReference type="RefSeq" id="WP_236866271.1">
    <property type="nucleotide sequence ID" value="NZ_BAABAZ010000006.1"/>
</dbReference>
<keyword evidence="5" id="KW-1185">Reference proteome</keyword>
<evidence type="ECO:0000313" key="5">
    <source>
        <dbReference type="Proteomes" id="UP001501586"/>
    </source>
</evidence>
<evidence type="ECO:0000313" key="4">
    <source>
        <dbReference type="EMBL" id="GAA4284416.1"/>
    </source>
</evidence>
<sequence>MAENHSVVVGIDGSPNSERAFEVALSVAENRQWALRLVGAYVYPFVPEDQFVRIADSYRREAAQRVEEVLERFSARARDAGVEVSTRTAEGDAGGLLVEESRSAELAVVGKRGRNRFAGRFLGSVSGKLAAHAHCPTLVVPEKWEVEESGALFAPQQERPEGPQSEHEPSTLMAESERSQPQRRRFENVKEEHNFDSQVVAGVDVGQTSTEIVLRAAEAAQMTRLPLTLVSAAPLNTDVYWYPNPVQHNLEIPKIRGKYTDHLKELSEQVSAEHPQLQVHWQFFDSTPAGVLSEASRTAALVVIGTRGHGGFAGLLLGSVSQTVLNRAVAPVLVVPTKKHRR</sequence>
<dbReference type="EMBL" id="BAABAZ010000006">
    <property type="protein sequence ID" value="GAA4284416.1"/>
    <property type="molecule type" value="Genomic_DNA"/>
</dbReference>
<evidence type="ECO:0000256" key="2">
    <source>
        <dbReference type="SAM" id="MobiDB-lite"/>
    </source>
</evidence>
<dbReference type="Proteomes" id="UP001501586">
    <property type="component" value="Unassembled WGS sequence"/>
</dbReference>
<organism evidence="4 5">
    <name type="scientific">Brevibacterium daeguense</name>
    <dbReference type="NCBI Taxonomy" id="909936"/>
    <lineage>
        <taxon>Bacteria</taxon>
        <taxon>Bacillati</taxon>
        <taxon>Actinomycetota</taxon>
        <taxon>Actinomycetes</taxon>
        <taxon>Micrococcales</taxon>
        <taxon>Brevibacteriaceae</taxon>
        <taxon>Brevibacterium</taxon>
    </lineage>
</organism>
<feature type="region of interest" description="Disordered" evidence="2">
    <location>
        <begin position="153"/>
        <end position="185"/>
    </location>
</feature>
<comment type="caution">
    <text evidence="4">The sequence shown here is derived from an EMBL/GenBank/DDBJ whole genome shotgun (WGS) entry which is preliminary data.</text>
</comment>
<name>A0ABP8EKF7_9MICO</name>
<dbReference type="SUPFAM" id="SSF52402">
    <property type="entry name" value="Adenine nucleotide alpha hydrolases-like"/>
    <property type="match status" value="2"/>
</dbReference>
<feature type="compositionally biased region" description="Basic and acidic residues" evidence="2">
    <location>
        <begin position="158"/>
        <end position="185"/>
    </location>
</feature>